<gene>
    <name evidence="2" type="ORF">ElyMa_005860700</name>
</gene>
<organism evidence="2 3">
    <name type="scientific">Elysia marginata</name>
    <dbReference type="NCBI Taxonomy" id="1093978"/>
    <lineage>
        <taxon>Eukaryota</taxon>
        <taxon>Metazoa</taxon>
        <taxon>Spiralia</taxon>
        <taxon>Lophotrochozoa</taxon>
        <taxon>Mollusca</taxon>
        <taxon>Gastropoda</taxon>
        <taxon>Heterobranchia</taxon>
        <taxon>Euthyneura</taxon>
        <taxon>Panpulmonata</taxon>
        <taxon>Sacoglossa</taxon>
        <taxon>Placobranchoidea</taxon>
        <taxon>Plakobranchidae</taxon>
        <taxon>Elysia</taxon>
    </lineage>
</organism>
<proteinExistence type="predicted"/>
<protein>
    <submittedName>
        <fullName evidence="2">IQ and AAA domain-containing protein 1-like</fullName>
    </submittedName>
</protein>
<dbReference type="EMBL" id="BMAT01011783">
    <property type="protein sequence ID" value="GFR78897.1"/>
    <property type="molecule type" value="Genomic_DNA"/>
</dbReference>
<feature type="region of interest" description="Disordered" evidence="1">
    <location>
        <begin position="1"/>
        <end position="30"/>
    </location>
</feature>
<evidence type="ECO:0000313" key="3">
    <source>
        <dbReference type="Proteomes" id="UP000762676"/>
    </source>
</evidence>
<accession>A0AAV4FZZ4</accession>
<dbReference type="Proteomes" id="UP000762676">
    <property type="component" value="Unassembled WGS sequence"/>
</dbReference>
<dbReference type="AlphaFoldDB" id="A0AAV4FZZ4"/>
<evidence type="ECO:0000256" key="1">
    <source>
        <dbReference type="SAM" id="MobiDB-lite"/>
    </source>
</evidence>
<sequence length="193" mass="22203">MAKPRSFSSALDVNSTQNPKRKTGSLSGSSGSVVFSKMALVKIASESENFAISRRFNEMVDDTEFNRSLCILFRRWLLWLGRRDFRTKRESMDAFINMVFPTPGVQEVRPVKPRSVPHQELQQARDDEYQARLETLRRDYWTGSEGSFDQWSLKLNLEQWVLELRDLLGKCGPYPDEEAGGCLALFTDKTVRV</sequence>
<evidence type="ECO:0000313" key="2">
    <source>
        <dbReference type="EMBL" id="GFR78897.1"/>
    </source>
</evidence>
<keyword evidence="3" id="KW-1185">Reference proteome</keyword>
<feature type="compositionally biased region" description="Polar residues" evidence="1">
    <location>
        <begin position="1"/>
        <end position="18"/>
    </location>
</feature>
<reference evidence="2 3" key="1">
    <citation type="journal article" date="2021" name="Elife">
        <title>Chloroplast acquisition without the gene transfer in kleptoplastic sea slugs, Plakobranchus ocellatus.</title>
        <authorList>
            <person name="Maeda T."/>
            <person name="Takahashi S."/>
            <person name="Yoshida T."/>
            <person name="Shimamura S."/>
            <person name="Takaki Y."/>
            <person name="Nagai Y."/>
            <person name="Toyoda A."/>
            <person name="Suzuki Y."/>
            <person name="Arimoto A."/>
            <person name="Ishii H."/>
            <person name="Satoh N."/>
            <person name="Nishiyama T."/>
            <person name="Hasebe M."/>
            <person name="Maruyama T."/>
            <person name="Minagawa J."/>
            <person name="Obokata J."/>
            <person name="Shigenobu S."/>
        </authorList>
    </citation>
    <scope>NUCLEOTIDE SEQUENCE [LARGE SCALE GENOMIC DNA]</scope>
</reference>
<name>A0AAV4FZZ4_9GAST</name>
<comment type="caution">
    <text evidence="2">The sequence shown here is derived from an EMBL/GenBank/DDBJ whole genome shotgun (WGS) entry which is preliminary data.</text>
</comment>